<protein>
    <submittedName>
        <fullName evidence="4">Aromatic compound degradation protein PaaI</fullName>
    </submittedName>
</protein>
<dbReference type="Pfam" id="PF03061">
    <property type="entry name" value="4HBT"/>
    <property type="match status" value="1"/>
</dbReference>
<dbReference type="InterPro" id="IPR039298">
    <property type="entry name" value="ACOT13"/>
</dbReference>
<reference evidence="5" key="1">
    <citation type="submission" date="2016-07" db="EMBL/GenBank/DDBJ databases">
        <title>Frankia sp. NRRL B-16219 Genome sequencing.</title>
        <authorList>
            <person name="Ghodhbane-Gtari F."/>
            <person name="Swanson E."/>
            <person name="Gueddou A."/>
            <person name="Louati M."/>
            <person name="Nouioui I."/>
            <person name="Hezbri K."/>
            <person name="Abebe-Akele F."/>
            <person name="Simpson S."/>
            <person name="Morris K."/>
            <person name="Thomas K."/>
            <person name="Gtari M."/>
            <person name="Tisa L.S."/>
        </authorList>
    </citation>
    <scope>NUCLEOTIDE SEQUENCE [LARGE SCALE GENOMIC DNA]</scope>
    <source>
        <strain evidence="5">NRRL B-16219</strain>
    </source>
</reference>
<name>A0A1S1PF17_9ACTN</name>
<dbReference type="Gene3D" id="3.10.129.10">
    <property type="entry name" value="Hotdog Thioesterase"/>
    <property type="match status" value="1"/>
</dbReference>
<comment type="caution">
    <text evidence="4">The sequence shown here is derived from an EMBL/GenBank/DDBJ whole genome shotgun (WGS) entry which is preliminary data.</text>
</comment>
<dbReference type="SUPFAM" id="SSF54637">
    <property type="entry name" value="Thioesterase/thiol ester dehydrase-isomerase"/>
    <property type="match status" value="1"/>
</dbReference>
<keyword evidence="2" id="KW-0378">Hydrolase</keyword>
<keyword evidence="5" id="KW-1185">Reference proteome</keyword>
<evidence type="ECO:0000313" key="5">
    <source>
        <dbReference type="Proteomes" id="UP000179769"/>
    </source>
</evidence>
<dbReference type="InterPro" id="IPR006683">
    <property type="entry name" value="Thioestr_dom"/>
</dbReference>
<evidence type="ECO:0000256" key="2">
    <source>
        <dbReference type="ARBA" id="ARBA00022801"/>
    </source>
</evidence>
<dbReference type="GO" id="GO:0047617">
    <property type="term" value="F:fatty acyl-CoA hydrolase activity"/>
    <property type="evidence" value="ECO:0007669"/>
    <property type="project" value="InterPro"/>
</dbReference>
<accession>A0A1S1PF17</accession>
<dbReference type="CDD" id="cd03443">
    <property type="entry name" value="PaaI_thioesterase"/>
    <property type="match status" value="1"/>
</dbReference>
<dbReference type="InterPro" id="IPR003736">
    <property type="entry name" value="PAAI_dom"/>
</dbReference>
<proteinExistence type="inferred from homology"/>
<gene>
    <name evidence="4" type="ORF">BBK14_28885</name>
</gene>
<dbReference type="EMBL" id="MAXA01000275">
    <property type="protein sequence ID" value="OHV19749.1"/>
    <property type="molecule type" value="Genomic_DNA"/>
</dbReference>
<dbReference type="NCBIfam" id="TIGR00369">
    <property type="entry name" value="unchar_dom_1"/>
    <property type="match status" value="1"/>
</dbReference>
<evidence type="ECO:0000313" key="4">
    <source>
        <dbReference type="EMBL" id="OHV19749.1"/>
    </source>
</evidence>
<dbReference type="Proteomes" id="UP000179769">
    <property type="component" value="Unassembled WGS sequence"/>
</dbReference>
<evidence type="ECO:0000259" key="3">
    <source>
        <dbReference type="Pfam" id="PF03061"/>
    </source>
</evidence>
<comment type="similarity">
    <text evidence="1">Belongs to the thioesterase PaaI family.</text>
</comment>
<organism evidence="4 5">
    <name type="scientific">Parafrankia soli</name>
    <dbReference type="NCBI Taxonomy" id="2599596"/>
    <lineage>
        <taxon>Bacteria</taxon>
        <taxon>Bacillati</taxon>
        <taxon>Actinomycetota</taxon>
        <taxon>Actinomycetes</taxon>
        <taxon>Frankiales</taxon>
        <taxon>Frankiaceae</taxon>
        <taxon>Parafrankia</taxon>
    </lineage>
</organism>
<dbReference type="AlphaFoldDB" id="A0A1S1PF17"/>
<dbReference type="InterPro" id="IPR029069">
    <property type="entry name" value="HotDog_dom_sf"/>
</dbReference>
<evidence type="ECO:0000256" key="1">
    <source>
        <dbReference type="ARBA" id="ARBA00008324"/>
    </source>
</evidence>
<dbReference type="PANTHER" id="PTHR21660">
    <property type="entry name" value="THIOESTERASE SUPERFAMILY MEMBER-RELATED"/>
    <property type="match status" value="1"/>
</dbReference>
<dbReference type="OrthoDB" id="9813282at2"/>
<dbReference type="PANTHER" id="PTHR21660:SF1">
    <property type="entry name" value="ACYL-COENZYME A THIOESTERASE 13"/>
    <property type="match status" value="1"/>
</dbReference>
<sequence>MTWYDPAASARSSLTMSGLEFLRAMVDGTVPPPPISRVFDFRPVTAEVGDVVFTCEPDESAYNPIGLVHGGLVCTLLDTAAGCAVHTTLAVGVAYTSLEIKVNYVRPVQVLPGRVNTLTVHGWVTRPGRRAAFAEGDVRDAQGRVVATASSTCLVMGAGS</sequence>
<feature type="domain" description="Thioesterase" evidence="3">
    <location>
        <begin position="66"/>
        <end position="147"/>
    </location>
</feature>